<dbReference type="AlphaFoldDB" id="A0AAN8XKV0"/>
<name>A0AAN8XKV0_HALRR</name>
<dbReference type="EMBL" id="JAXCGZ010001100">
    <property type="protein sequence ID" value="KAK7085367.1"/>
    <property type="molecule type" value="Genomic_DNA"/>
</dbReference>
<sequence>MRRARATSRIEEEEELQYILEDMAERNVAGEKNMTDDPKEKGMLFTKVVPGGDTVSSTPASSNFVMDVKNSDIDKKSLLTLPAKA</sequence>
<feature type="non-terminal residue" evidence="1">
    <location>
        <position position="85"/>
    </location>
</feature>
<evidence type="ECO:0000313" key="2">
    <source>
        <dbReference type="Proteomes" id="UP001381693"/>
    </source>
</evidence>
<dbReference type="Proteomes" id="UP001381693">
    <property type="component" value="Unassembled WGS sequence"/>
</dbReference>
<gene>
    <name evidence="1" type="ORF">SK128_021617</name>
</gene>
<comment type="caution">
    <text evidence="1">The sequence shown here is derived from an EMBL/GenBank/DDBJ whole genome shotgun (WGS) entry which is preliminary data.</text>
</comment>
<organism evidence="1 2">
    <name type="scientific">Halocaridina rubra</name>
    <name type="common">Hawaiian red shrimp</name>
    <dbReference type="NCBI Taxonomy" id="373956"/>
    <lineage>
        <taxon>Eukaryota</taxon>
        <taxon>Metazoa</taxon>
        <taxon>Ecdysozoa</taxon>
        <taxon>Arthropoda</taxon>
        <taxon>Crustacea</taxon>
        <taxon>Multicrustacea</taxon>
        <taxon>Malacostraca</taxon>
        <taxon>Eumalacostraca</taxon>
        <taxon>Eucarida</taxon>
        <taxon>Decapoda</taxon>
        <taxon>Pleocyemata</taxon>
        <taxon>Caridea</taxon>
        <taxon>Atyoidea</taxon>
        <taxon>Atyidae</taxon>
        <taxon>Halocaridina</taxon>
    </lineage>
</organism>
<reference evidence="1 2" key="1">
    <citation type="submission" date="2023-11" db="EMBL/GenBank/DDBJ databases">
        <title>Halocaridina rubra genome assembly.</title>
        <authorList>
            <person name="Smith C."/>
        </authorList>
    </citation>
    <scope>NUCLEOTIDE SEQUENCE [LARGE SCALE GENOMIC DNA]</scope>
    <source>
        <strain evidence="1">EP-1</strain>
        <tissue evidence="1">Whole</tissue>
    </source>
</reference>
<keyword evidence="2" id="KW-1185">Reference proteome</keyword>
<evidence type="ECO:0000313" key="1">
    <source>
        <dbReference type="EMBL" id="KAK7085367.1"/>
    </source>
</evidence>
<proteinExistence type="predicted"/>
<protein>
    <submittedName>
        <fullName evidence="1">Uncharacterized protein</fullName>
    </submittedName>
</protein>
<accession>A0AAN8XKV0</accession>